<name>A0AAE0DED8_COLKA</name>
<proteinExistence type="predicted"/>
<sequence length="199" mass="23109">MTPLRLLAFCAAVYGLAVPRLQTEAEVSVRQPNNITATRDDSFSSSGIFSRDQSQAWIEAQAFVGHELEHNKYYYFMSCNRAYRNHYFTQEAYLKYVVDQTGCVHVGLVVGKTSRFFKKFEAEYLHVRILDKNPDRWTQTRHDWDGPVVDQRITYGGEKDSISISKLWKYGKQWVAEAGGSIDENYNCLRYYNFLVSKL</sequence>
<keyword evidence="1" id="KW-0732">Signal</keyword>
<evidence type="ECO:0000313" key="3">
    <source>
        <dbReference type="Proteomes" id="UP001281614"/>
    </source>
</evidence>
<feature type="signal peptide" evidence="1">
    <location>
        <begin position="1"/>
        <end position="17"/>
    </location>
</feature>
<dbReference type="EMBL" id="VYYT01000002">
    <property type="protein sequence ID" value="KAK2779630.1"/>
    <property type="molecule type" value="Genomic_DNA"/>
</dbReference>
<keyword evidence="3" id="KW-1185">Reference proteome</keyword>
<evidence type="ECO:0000256" key="1">
    <source>
        <dbReference type="SAM" id="SignalP"/>
    </source>
</evidence>
<organism evidence="2 3">
    <name type="scientific">Colletotrichum kahawae</name>
    <name type="common">Coffee berry disease fungus</name>
    <dbReference type="NCBI Taxonomy" id="34407"/>
    <lineage>
        <taxon>Eukaryota</taxon>
        <taxon>Fungi</taxon>
        <taxon>Dikarya</taxon>
        <taxon>Ascomycota</taxon>
        <taxon>Pezizomycotina</taxon>
        <taxon>Sordariomycetes</taxon>
        <taxon>Hypocreomycetidae</taxon>
        <taxon>Glomerellales</taxon>
        <taxon>Glomerellaceae</taxon>
        <taxon>Colletotrichum</taxon>
        <taxon>Colletotrichum gloeosporioides species complex</taxon>
    </lineage>
</organism>
<feature type="chain" id="PRO_5041904735" description="EC51a protein" evidence="1">
    <location>
        <begin position="18"/>
        <end position="199"/>
    </location>
</feature>
<dbReference type="Proteomes" id="UP001281614">
    <property type="component" value="Unassembled WGS sequence"/>
</dbReference>
<dbReference type="AlphaFoldDB" id="A0AAE0DED8"/>
<evidence type="ECO:0000313" key="2">
    <source>
        <dbReference type="EMBL" id="KAK2779630.1"/>
    </source>
</evidence>
<gene>
    <name evidence="2" type="ORF">CKAH01_02978</name>
</gene>
<protein>
    <recommendedName>
        <fullName evidence="4">EC51a protein</fullName>
    </recommendedName>
</protein>
<comment type="caution">
    <text evidence="2">The sequence shown here is derived from an EMBL/GenBank/DDBJ whole genome shotgun (WGS) entry which is preliminary data.</text>
</comment>
<accession>A0AAE0DED8</accession>
<evidence type="ECO:0008006" key="4">
    <source>
        <dbReference type="Google" id="ProtNLM"/>
    </source>
</evidence>
<reference evidence="2" key="1">
    <citation type="submission" date="2023-02" db="EMBL/GenBank/DDBJ databases">
        <title>Colletotrichum kahawae CIFC_Que2 genome sequencing and assembly.</title>
        <authorList>
            <person name="Baroncelli R."/>
        </authorList>
    </citation>
    <scope>NUCLEOTIDE SEQUENCE</scope>
    <source>
        <strain evidence="2">CIFC_Que2</strain>
    </source>
</reference>